<feature type="chain" id="PRO_5046095162" description="Outer membrane protein beta-barrel domain-containing protein" evidence="1">
    <location>
        <begin position="20"/>
        <end position="190"/>
    </location>
</feature>
<dbReference type="EMBL" id="CP136051">
    <property type="protein sequence ID" value="WOK08587.1"/>
    <property type="molecule type" value="Genomic_DNA"/>
</dbReference>
<proteinExistence type="predicted"/>
<gene>
    <name evidence="2" type="ORF">RT717_08055</name>
</gene>
<dbReference type="RefSeq" id="WP_317491224.1">
    <property type="nucleotide sequence ID" value="NZ_CP136051.1"/>
</dbReference>
<sequence>MHKIIFLPVALLFFSSARAQEVKLSYFGETFTHYGVKGAYSLPLYSWEKTNRREKTRNSALVFSPGLAIYRHTGNHIGVIVMPEVSYKTVNQKGSLFETGISPGLFRSFYEGQTFEVSEEGTLERKHLAGRTAFIPSLFVGFGKDLSVQKQTKLAWFCRFHILKQVPYNKSSLTRIAFEAGISKPLTVRK</sequence>
<keyword evidence="1" id="KW-0732">Signal</keyword>
<dbReference type="Proteomes" id="UP001302349">
    <property type="component" value="Chromosome"/>
</dbReference>
<accession>A0ABZ0IY49</accession>
<keyword evidence="3" id="KW-1185">Reference proteome</keyword>
<feature type="signal peptide" evidence="1">
    <location>
        <begin position="1"/>
        <end position="19"/>
    </location>
</feature>
<evidence type="ECO:0000313" key="3">
    <source>
        <dbReference type="Proteomes" id="UP001302349"/>
    </source>
</evidence>
<organism evidence="2 3">
    <name type="scientific">Imperialibacter roseus</name>
    <dbReference type="NCBI Taxonomy" id="1324217"/>
    <lineage>
        <taxon>Bacteria</taxon>
        <taxon>Pseudomonadati</taxon>
        <taxon>Bacteroidota</taxon>
        <taxon>Cytophagia</taxon>
        <taxon>Cytophagales</taxon>
        <taxon>Flammeovirgaceae</taxon>
        <taxon>Imperialibacter</taxon>
    </lineage>
</organism>
<evidence type="ECO:0000256" key="1">
    <source>
        <dbReference type="SAM" id="SignalP"/>
    </source>
</evidence>
<protein>
    <recommendedName>
        <fullName evidence="4">Outer membrane protein beta-barrel domain-containing protein</fullName>
    </recommendedName>
</protein>
<name>A0ABZ0IY49_9BACT</name>
<evidence type="ECO:0000313" key="2">
    <source>
        <dbReference type="EMBL" id="WOK08587.1"/>
    </source>
</evidence>
<reference evidence="2 3" key="1">
    <citation type="journal article" date="2023" name="Microbiol. Resour. Announc.">
        <title>Complete Genome Sequence of Imperialibacter roseus strain P4T.</title>
        <authorList>
            <person name="Tizabi D.R."/>
            <person name="Bachvaroff T."/>
            <person name="Hill R.T."/>
        </authorList>
    </citation>
    <scope>NUCLEOTIDE SEQUENCE [LARGE SCALE GENOMIC DNA]</scope>
    <source>
        <strain evidence="2 3">P4T</strain>
    </source>
</reference>
<evidence type="ECO:0008006" key="4">
    <source>
        <dbReference type="Google" id="ProtNLM"/>
    </source>
</evidence>